<dbReference type="Proteomes" id="UP000199208">
    <property type="component" value="Unassembled WGS sequence"/>
</dbReference>
<evidence type="ECO:0000256" key="2">
    <source>
        <dbReference type="ARBA" id="ARBA00022737"/>
    </source>
</evidence>
<dbReference type="InterPro" id="IPR001119">
    <property type="entry name" value="SLH_dom"/>
</dbReference>
<evidence type="ECO:0000313" key="6">
    <source>
        <dbReference type="Proteomes" id="UP000199208"/>
    </source>
</evidence>
<dbReference type="AlphaFoldDB" id="A0A1G5RZY7"/>
<feature type="chain" id="PRO_5011671964" description="SLH domain-containing protein" evidence="3">
    <location>
        <begin position="24"/>
        <end position="917"/>
    </location>
</feature>
<feature type="domain" description="SLH" evidence="4">
    <location>
        <begin position="75"/>
        <end position="138"/>
    </location>
</feature>
<evidence type="ECO:0000313" key="5">
    <source>
        <dbReference type="EMBL" id="SCZ79041.1"/>
    </source>
</evidence>
<evidence type="ECO:0000256" key="1">
    <source>
        <dbReference type="ARBA" id="ARBA00022729"/>
    </source>
</evidence>
<keyword evidence="6" id="KW-1185">Reference proteome</keyword>
<gene>
    <name evidence="5" type="ORF">SAMN03080599_01563</name>
</gene>
<protein>
    <recommendedName>
        <fullName evidence="4">SLH domain-containing protein</fullName>
    </recommendedName>
</protein>
<dbReference type="PROSITE" id="PS51272">
    <property type="entry name" value="SLH"/>
    <property type="match status" value="1"/>
</dbReference>
<evidence type="ECO:0000256" key="3">
    <source>
        <dbReference type="SAM" id="SignalP"/>
    </source>
</evidence>
<dbReference type="EMBL" id="FMWL01000006">
    <property type="protein sequence ID" value="SCZ79041.1"/>
    <property type="molecule type" value="Genomic_DNA"/>
</dbReference>
<dbReference type="STRING" id="1120920.SAMN03080599_01563"/>
<accession>A0A1G5RZY7</accession>
<sequence length="917" mass="99125">MKRLISMLLVLILAMGIIPTGFAAEMTAGETLRSLGLVVGYEDGDLAEDEFLTRTEMMVILARMLGEYNEAFRWTRQSTFSDRSNHWGERYVAYAQYKGWTAGIGDNKFGYEQKHTVQEASVFMLKALGYTAPADFTWETAYTKAKALGLFEGLSLRETNSIYRGQLFETMLNTLLTDMKGQTYMLGQKLDVLTPDMIPFEVEDVSSNNLREIKVVFSKEVDEDTLSSSDFSISGRTATPELQNDGVTVILELSSALSNDTRYSLTISGIRSEDGTSLSRVTKTFTSDDDIDPELERARLLGPAYVELTFSEPIKTAGTVQVYDGRTSYTSSASFAELGSDTIIVRLSKALVNNRTYEFRIKSFRDYAGNYSDAEEVDLIYKPASYDPTAKIIKATQTYVHVEFSDVVSGLTKAHFYHTSTAKVPLGIYSNAAMTTAISTSTKVEDVYVKFADASGSTLTGNPLPSGSATVYIKELGASNVKIVDEYGNAYLGGSYSVTVTADTTKPSVTKLSVSSSSSTSTKLAIEFSESVKFSGTNIEVRNPDDSVITGLSVAVTGSGNVYSANLTGVNLTGKSIEVTIRNVEDLAIVPNVLTSYSKTLSVADSTAPRVTEVRQDTSKKELYVTFSEPVTSATALNEDNYVILSGSTTDRLNNNPVFISGETKVKLSLTDSEFTLSQRTGADLRISGIKDYAGNTMSTYTLEFDDIEDLLGPAPEVEGAEAVDLNTVKVTFDQKLTTVDIDAFKILIGSTEYAPDEIQTSTNSAGDTVVLLTSPRALPYDATDVKLKIDSNATDRILENGDGQLVADVTVSVEDKIAPALDVIEGGDHDGEYNVTIAGDKISIVFTESIKASSVTTSTFKVSAGSITAVGTNGSIVSLTLNNTPPSVPTVTQSTNVLDGNNNPFRTTETLTPIQQ</sequence>
<dbReference type="InterPro" id="IPR014755">
    <property type="entry name" value="Cu-Rt/internalin_Ig-like"/>
</dbReference>
<dbReference type="RefSeq" id="WP_092590340.1">
    <property type="nucleotide sequence ID" value="NZ_FMWL01000006.1"/>
</dbReference>
<organism evidence="5 6">
    <name type="scientific">Acidaminobacter hydrogenoformans DSM 2784</name>
    <dbReference type="NCBI Taxonomy" id="1120920"/>
    <lineage>
        <taxon>Bacteria</taxon>
        <taxon>Bacillati</taxon>
        <taxon>Bacillota</taxon>
        <taxon>Clostridia</taxon>
        <taxon>Peptostreptococcales</taxon>
        <taxon>Acidaminobacteraceae</taxon>
        <taxon>Acidaminobacter</taxon>
    </lineage>
</organism>
<dbReference type="Pfam" id="PF13205">
    <property type="entry name" value="Big_5"/>
    <property type="match status" value="1"/>
</dbReference>
<keyword evidence="2" id="KW-0677">Repeat</keyword>
<reference evidence="5 6" key="1">
    <citation type="submission" date="2016-10" db="EMBL/GenBank/DDBJ databases">
        <authorList>
            <person name="de Groot N.N."/>
        </authorList>
    </citation>
    <scope>NUCLEOTIDE SEQUENCE [LARGE SCALE GENOMIC DNA]</scope>
    <source>
        <strain evidence="5 6">DSM 2784</strain>
    </source>
</reference>
<dbReference type="Gene3D" id="2.60.40.1220">
    <property type="match status" value="4"/>
</dbReference>
<name>A0A1G5RZY7_9FIRM</name>
<feature type="signal peptide" evidence="3">
    <location>
        <begin position="1"/>
        <end position="23"/>
    </location>
</feature>
<evidence type="ECO:0000259" key="4">
    <source>
        <dbReference type="PROSITE" id="PS51272"/>
    </source>
</evidence>
<dbReference type="InterPro" id="IPR032812">
    <property type="entry name" value="SbsA_Ig"/>
</dbReference>
<keyword evidence="1 3" id="KW-0732">Signal</keyword>
<proteinExistence type="predicted"/>
<dbReference type="OrthoDB" id="2077894at2"/>